<evidence type="ECO:0000313" key="2">
    <source>
        <dbReference type="Proteomes" id="UP000253437"/>
    </source>
</evidence>
<accession>A0A8B3DM93</accession>
<organism evidence="1 2">
    <name type="scientific">Vibrio harveyi</name>
    <name type="common">Beneckea harveyi</name>
    <dbReference type="NCBI Taxonomy" id="669"/>
    <lineage>
        <taxon>Bacteria</taxon>
        <taxon>Pseudomonadati</taxon>
        <taxon>Pseudomonadota</taxon>
        <taxon>Gammaproteobacteria</taxon>
        <taxon>Vibrionales</taxon>
        <taxon>Vibrionaceae</taxon>
        <taxon>Vibrio</taxon>
    </lineage>
</organism>
<dbReference type="Gene3D" id="3.40.50.300">
    <property type="entry name" value="P-loop containing nucleotide triphosphate hydrolases"/>
    <property type="match status" value="1"/>
</dbReference>
<proteinExistence type="predicted"/>
<dbReference type="Proteomes" id="UP000253437">
    <property type="component" value="Unassembled WGS sequence"/>
</dbReference>
<evidence type="ECO:0000313" key="1">
    <source>
        <dbReference type="EMBL" id="RIW17825.1"/>
    </source>
</evidence>
<dbReference type="EMBL" id="QOUW02000007">
    <property type="protein sequence ID" value="RIW17825.1"/>
    <property type="molecule type" value="Genomic_DNA"/>
</dbReference>
<dbReference type="InterPro" id="IPR027417">
    <property type="entry name" value="P-loop_NTPase"/>
</dbReference>
<dbReference type="AlphaFoldDB" id="A0A8B3DM93"/>
<protein>
    <submittedName>
        <fullName evidence="1">Terminase</fullName>
    </submittedName>
</protein>
<name>A0A8B3DM93_VIBHA</name>
<dbReference type="Gene3D" id="3.30.420.240">
    <property type="match status" value="1"/>
</dbReference>
<sequence>MAKKIKSVLSDKRYKAFVKRYRYNWTRLAVELVGKKPSWQQRQIIDSAQRIGARTTVASGHGTGKSDMTSIMIIAFMLTFPNARVVLVANNARQVRIGVWKYLKENWAAIIKKKPWLDQYFSITETSFYENSKKGVWEVVAKSCRIGNEEALAGEHAKHLMVIVDEASGVSDKAFGVLGGALTETDNRMLLLSQPTRPAGFFYDTHHTLSEPRGDWRAIRLNSELSPFVTVKFILEKRLQYGGRESPEYLIKVRGEFPDTISGMLLGRDSLDKAARLNLDMPDNWGWVALVDVGNGRDRSILNICKVWGQRMERVVVCHQLLEQPSTIDPVRFADIIHAECSEERYPNITIAVDSDGVGYDTATCLERYGRRVQRIRWGKKMHTTSDKARFFNQRAFANVMARDAIMQGRMQIDRNVKTAEQGSKIPCAINETGQWVMMPKPMMKEKYNISSPDRWDTFCFSQIVDYTPHEMEITGDMMEVQSSMEDWVLEAMDDEDMT</sequence>
<comment type="caution">
    <text evidence="1">The sequence shown here is derived from an EMBL/GenBank/DDBJ whole genome shotgun (WGS) entry which is preliminary data.</text>
</comment>
<dbReference type="RefSeq" id="WP_114091661.1">
    <property type="nucleotide sequence ID" value="NZ_QOUW02000007.1"/>
</dbReference>
<reference evidence="1 2" key="1">
    <citation type="submission" date="2018-08" db="EMBL/GenBank/DDBJ databases">
        <title>Vibrio harveyi strains pathogenic to white snook Centropomus viridis Lockington (1877) and potential probiotic bacteria.</title>
        <authorList>
            <person name="Soto-Rodriguez S."/>
            <person name="Gomez-Gil B."/>
            <person name="Lozano-Olvera R."/>
        </authorList>
    </citation>
    <scope>NUCLEOTIDE SEQUENCE [LARGE SCALE GENOMIC DNA]</scope>
    <source>
        <strain evidence="1 2">CAIM 1508</strain>
    </source>
</reference>
<gene>
    <name evidence="1" type="ORF">DS957_003385</name>
</gene>